<gene>
    <name evidence="1" type="ORF">TWF481_006142</name>
</gene>
<evidence type="ECO:0000313" key="2">
    <source>
        <dbReference type="Proteomes" id="UP001370758"/>
    </source>
</evidence>
<proteinExistence type="predicted"/>
<keyword evidence="2" id="KW-1185">Reference proteome</keyword>
<reference evidence="1 2" key="1">
    <citation type="submission" date="2023-08" db="EMBL/GenBank/DDBJ databases">
        <authorList>
            <person name="Palmer J.M."/>
        </authorList>
    </citation>
    <scope>NUCLEOTIDE SEQUENCE [LARGE SCALE GENOMIC DNA]</scope>
    <source>
        <strain evidence="1 2">TWF481</strain>
    </source>
</reference>
<accession>A0AAV9WFT0</accession>
<sequence length="50" mass="5387">MDPFSTAVSIIAAIQAVGGCYKLYSDVKGAKDDIEALKKETASLKKLIER</sequence>
<dbReference type="Proteomes" id="UP001370758">
    <property type="component" value="Unassembled WGS sequence"/>
</dbReference>
<dbReference type="AlphaFoldDB" id="A0AAV9WFT0"/>
<organism evidence="1 2">
    <name type="scientific">Arthrobotrys musiformis</name>
    <dbReference type="NCBI Taxonomy" id="47236"/>
    <lineage>
        <taxon>Eukaryota</taxon>
        <taxon>Fungi</taxon>
        <taxon>Dikarya</taxon>
        <taxon>Ascomycota</taxon>
        <taxon>Pezizomycotina</taxon>
        <taxon>Orbiliomycetes</taxon>
        <taxon>Orbiliales</taxon>
        <taxon>Orbiliaceae</taxon>
        <taxon>Arthrobotrys</taxon>
    </lineage>
</organism>
<protein>
    <recommendedName>
        <fullName evidence="3">Fungal N-terminal domain-containing protein</fullName>
    </recommendedName>
</protein>
<evidence type="ECO:0000313" key="1">
    <source>
        <dbReference type="EMBL" id="KAK6507720.1"/>
    </source>
</evidence>
<name>A0AAV9WFT0_9PEZI</name>
<dbReference type="EMBL" id="JAVHJL010000003">
    <property type="protein sequence ID" value="KAK6507720.1"/>
    <property type="molecule type" value="Genomic_DNA"/>
</dbReference>
<evidence type="ECO:0008006" key="3">
    <source>
        <dbReference type="Google" id="ProtNLM"/>
    </source>
</evidence>
<comment type="caution">
    <text evidence="1">The sequence shown here is derived from an EMBL/GenBank/DDBJ whole genome shotgun (WGS) entry which is preliminary data.</text>
</comment>